<evidence type="ECO:0000256" key="2">
    <source>
        <dbReference type="ARBA" id="ARBA00023242"/>
    </source>
</evidence>
<gene>
    <name evidence="5" type="ORF">B0J11DRAFT_545174</name>
</gene>
<dbReference type="CDD" id="cd00067">
    <property type="entry name" value="GAL4"/>
    <property type="match status" value="1"/>
</dbReference>
<protein>
    <submittedName>
        <fullName evidence="5">Fungal-specific transcription factor domain-containing protein</fullName>
    </submittedName>
</protein>
<dbReference type="PANTHER" id="PTHR47654:SF5">
    <property type="entry name" value="TRANSCRIPTION FACTOR DOMAIN-CONTAINING PROTEIN"/>
    <property type="match status" value="1"/>
</dbReference>
<feature type="region of interest" description="Disordered" evidence="3">
    <location>
        <begin position="124"/>
        <end position="150"/>
    </location>
</feature>
<organism evidence="5 6">
    <name type="scientific">Dendryphion nanum</name>
    <dbReference type="NCBI Taxonomy" id="256645"/>
    <lineage>
        <taxon>Eukaryota</taxon>
        <taxon>Fungi</taxon>
        <taxon>Dikarya</taxon>
        <taxon>Ascomycota</taxon>
        <taxon>Pezizomycotina</taxon>
        <taxon>Dothideomycetes</taxon>
        <taxon>Pleosporomycetidae</taxon>
        <taxon>Pleosporales</taxon>
        <taxon>Torulaceae</taxon>
        <taxon>Dendryphion</taxon>
    </lineage>
</organism>
<dbReference type="GO" id="GO:0000981">
    <property type="term" value="F:DNA-binding transcription factor activity, RNA polymerase II-specific"/>
    <property type="evidence" value="ECO:0007669"/>
    <property type="project" value="InterPro"/>
</dbReference>
<dbReference type="SMART" id="SM00906">
    <property type="entry name" value="Fungal_trans"/>
    <property type="match status" value="1"/>
</dbReference>
<dbReference type="GO" id="GO:0008270">
    <property type="term" value="F:zinc ion binding"/>
    <property type="evidence" value="ECO:0007669"/>
    <property type="project" value="InterPro"/>
</dbReference>
<evidence type="ECO:0000256" key="3">
    <source>
        <dbReference type="SAM" id="MobiDB-lite"/>
    </source>
</evidence>
<dbReference type="SUPFAM" id="SSF57701">
    <property type="entry name" value="Zn2/Cys6 DNA-binding domain"/>
    <property type="match status" value="1"/>
</dbReference>
<proteinExistence type="predicted"/>
<dbReference type="Gene3D" id="4.10.240.10">
    <property type="entry name" value="Zn(2)-C6 fungal-type DNA-binding domain"/>
    <property type="match status" value="1"/>
</dbReference>
<evidence type="ECO:0000313" key="6">
    <source>
        <dbReference type="Proteomes" id="UP000700596"/>
    </source>
</evidence>
<evidence type="ECO:0000259" key="4">
    <source>
        <dbReference type="PROSITE" id="PS50048"/>
    </source>
</evidence>
<dbReference type="Pfam" id="PF04082">
    <property type="entry name" value="Fungal_trans"/>
    <property type="match status" value="1"/>
</dbReference>
<sequence>MASRPLKFSHSGPLPKVPIPRLEKPTHGEGPSGTKPSRVLKACVGCRARKVRCNGERPRCQNCLGNEEPCIYTENRKDRLKIANERNDVLVDFLKNLQHSLSAEKSLQIEDLLKPYDADIMESTSTPALHPEKSSDPMSIPDTTRTPSDIVSDDELDAIDEDLLRDEQTLATGYIGKSSELQWLRRLRKDTEHIAAHSSNIVGGISQTSPFHTEAYGPQTQHNHESSKQANTFTFYLDDDHIEVDYTLNPYELPVIDVAHRLFECYMTTVQDSFPTLSKRSFTDQFHRYYISIENGTPLNVPKKWLAMLNLVFAIGARYSHLVEANWQADERDHSLYLSRACILGLSGSDLVSPPDLLHIQTTALLAFYYLSVGHVNRAWIAIGFSLRFAHALGLHLRNEDQAATVAKKEALLHIWWSLYSLEGMLSTIVGRPGSVFEGFYSAPLPLPLGIGQLADERLARRFQETYRGSSWRSGASAAPPNVSEITNTGSFLKSKAEISVITQAAMGKLYSAKAVKKPWAHVQKTIAALVEQLESWSTSLPPGLNFARENNDTSFQRERGILQMQYIGAKMLFTRPCLCRLDIPIMFQSQVAETFNKETAQVCVSAAKTMTNLLPNQFDVRYLYRAGPWWCLVHTLMQALTILLLEMSYRPIRHPQNDETILPFTKKLIRWLRTMKRNNQVAKRAYHLTFEILQRLALQTNADITDLLLEDAAEHPNVDMPIPFVPYPVNGRETYSIPGEHDNHYPLEEPHSTRASGFNDTPPIATSIFAAPASSNSSSHFSDFTGHDQAYVSNDPRHGIWFGGNTSMGNFGGQGYPSHGGNFGPVP</sequence>
<dbReference type="PROSITE" id="PS50048">
    <property type="entry name" value="ZN2_CY6_FUNGAL_2"/>
    <property type="match status" value="1"/>
</dbReference>
<dbReference type="PANTHER" id="PTHR47654">
    <property type="entry name" value="ZN(II)2CYS6 TRANSCRIPTION FACTOR (EUROFUNG)-RELATED"/>
    <property type="match status" value="1"/>
</dbReference>
<dbReference type="EMBL" id="JAGMWT010000033">
    <property type="protein sequence ID" value="KAH7109265.1"/>
    <property type="molecule type" value="Genomic_DNA"/>
</dbReference>
<dbReference type="InterPro" id="IPR053230">
    <property type="entry name" value="Trans_reg_galc"/>
</dbReference>
<dbReference type="SMART" id="SM00066">
    <property type="entry name" value="GAL4"/>
    <property type="match status" value="1"/>
</dbReference>
<keyword evidence="6" id="KW-1185">Reference proteome</keyword>
<reference evidence="5" key="1">
    <citation type="journal article" date="2021" name="Nat. Commun.">
        <title>Genetic determinants of endophytism in the Arabidopsis root mycobiome.</title>
        <authorList>
            <person name="Mesny F."/>
            <person name="Miyauchi S."/>
            <person name="Thiergart T."/>
            <person name="Pickel B."/>
            <person name="Atanasova L."/>
            <person name="Karlsson M."/>
            <person name="Huettel B."/>
            <person name="Barry K.W."/>
            <person name="Haridas S."/>
            <person name="Chen C."/>
            <person name="Bauer D."/>
            <person name="Andreopoulos W."/>
            <person name="Pangilinan J."/>
            <person name="LaButti K."/>
            <person name="Riley R."/>
            <person name="Lipzen A."/>
            <person name="Clum A."/>
            <person name="Drula E."/>
            <person name="Henrissat B."/>
            <person name="Kohler A."/>
            <person name="Grigoriev I.V."/>
            <person name="Martin F.M."/>
            <person name="Hacquard S."/>
        </authorList>
    </citation>
    <scope>NUCLEOTIDE SEQUENCE</scope>
    <source>
        <strain evidence="5">MPI-CAGE-CH-0243</strain>
    </source>
</reference>
<dbReference type="CDD" id="cd12148">
    <property type="entry name" value="fungal_TF_MHR"/>
    <property type="match status" value="1"/>
</dbReference>
<feature type="domain" description="Zn(2)-C6 fungal-type" evidence="4">
    <location>
        <begin position="42"/>
        <end position="72"/>
    </location>
</feature>
<dbReference type="GO" id="GO:0006351">
    <property type="term" value="P:DNA-templated transcription"/>
    <property type="evidence" value="ECO:0007669"/>
    <property type="project" value="InterPro"/>
</dbReference>
<dbReference type="OrthoDB" id="424974at2759"/>
<dbReference type="InterPro" id="IPR036864">
    <property type="entry name" value="Zn2-C6_fun-type_DNA-bd_sf"/>
</dbReference>
<name>A0A9P9I7A7_9PLEO</name>
<evidence type="ECO:0000256" key="1">
    <source>
        <dbReference type="ARBA" id="ARBA00022723"/>
    </source>
</evidence>
<dbReference type="InterPro" id="IPR007219">
    <property type="entry name" value="XnlR_reg_dom"/>
</dbReference>
<dbReference type="PROSITE" id="PS00463">
    <property type="entry name" value="ZN2_CY6_FUNGAL_1"/>
    <property type="match status" value="1"/>
</dbReference>
<dbReference type="AlphaFoldDB" id="A0A9P9I7A7"/>
<comment type="caution">
    <text evidence="5">The sequence shown here is derived from an EMBL/GenBank/DDBJ whole genome shotgun (WGS) entry which is preliminary data.</text>
</comment>
<dbReference type="Proteomes" id="UP000700596">
    <property type="component" value="Unassembled WGS sequence"/>
</dbReference>
<dbReference type="GO" id="GO:0003677">
    <property type="term" value="F:DNA binding"/>
    <property type="evidence" value="ECO:0007669"/>
    <property type="project" value="InterPro"/>
</dbReference>
<dbReference type="InterPro" id="IPR001138">
    <property type="entry name" value="Zn2Cys6_DnaBD"/>
</dbReference>
<dbReference type="Pfam" id="PF00172">
    <property type="entry name" value="Zn_clus"/>
    <property type="match status" value="1"/>
</dbReference>
<evidence type="ECO:0000313" key="5">
    <source>
        <dbReference type="EMBL" id="KAH7109265.1"/>
    </source>
</evidence>
<accession>A0A9P9I7A7</accession>
<feature type="region of interest" description="Disordered" evidence="3">
    <location>
        <begin position="1"/>
        <end position="36"/>
    </location>
</feature>
<keyword evidence="1" id="KW-0479">Metal-binding</keyword>
<keyword evidence="2" id="KW-0539">Nucleus</keyword>